<name>A0A0V1I7Q1_9BILA</name>
<reference evidence="1 2" key="1">
    <citation type="submission" date="2015-01" db="EMBL/GenBank/DDBJ databases">
        <title>Evolution of Trichinella species and genotypes.</title>
        <authorList>
            <person name="Korhonen P.K."/>
            <person name="Edoardo P."/>
            <person name="Giuseppe L.R."/>
            <person name="Gasser R.B."/>
        </authorList>
    </citation>
    <scope>NUCLEOTIDE SEQUENCE [LARGE SCALE GENOMIC DNA]</scope>
    <source>
        <strain evidence="1">ISS1029</strain>
    </source>
</reference>
<dbReference type="AlphaFoldDB" id="A0A0V1I7Q1"/>
<keyword evidence="2" id="KW-1185">Reference proteome</keyword>
<dbReference type="Proteomes" id="UP000055024">
    <property type="component" value="Unassembled WGS sequence"/>
</dbReference>
<proteinExistence type="predicted"/>
<organism evidence="1 2">
    <name type="scientific">Trichinella zimbabwensis</name>
    <dbReference type="NCBI Taxonomy" id="268475"/>
    <lineage>
        <taxon>Eukaryota</taxon>
        <taxon>Metazoa</taxon>
        <taxon>Ecdysozoa</taxon>
        <taxon>Nematoda</taxon>
        <taxon>Enoplea</taxon>
        <taxon>Dorylaimia</taxon>
        <taxon>Trichinellida</taxon>
        <taxon>Trichinellidae</taxon>
        <taxon>Trichinella</taxon>
    </lineage>
</organism>
<comment type="caution">
    <text evidence="1">The sequence shown here is derived from an EMBL/GenBank/DDBJ whole genome shotgun (WGS) entry which is preliminary data.</text>
</comment>
<accession>A0A0V1I7Q1</accession>
<evidence type="ECO:0000313" key="2">
    <source>
        <dbReference type="Proteomes" id="UP000055024"/>
    </source>
</evidence>
<sequence length="81" mass="9016">MYTRTTPSVTTAATTNVYTTAANGDAIATDGGSTEVDYEFDCPSCPCFRVCFQKEFFWEDSKRPNVFPNELIQLLKTSLTT</sequence>
<dbReference type="EMBL" id="JYDP01000002">
    <property type="protein sequence ID" value="KRZ18822.1"/>
    <property type="molecule type" value="Genomic_DNA"/>
</dbReference>
<protein>
    <submittedName>
        <fullName evidence="1">Uncharacterized protein</fullName>
    </submittedName>
</protein>
<evidence type="ECO:0000313" key="1">
    <source>
        <dbReference type="EMBL" id="KRZ18822.1"/>
    </source>
</evidence>
<gene>
    <name evidence="1" type="ORF">T11_2421</name>
</gene>